<keyword evidence="2" id="KW-1185">Reference proteome</keyword>
<sequence>MILPGQRKNIGPSDLEIPSWMFVGHVERLSIMLVNAAPEPRKRRSIFFVWMKKPKTKRNQEKIAPALNPSVLVTVHHISQYFRTIRNKLSLMSFNT</sequence>
<comment type="caution">
    <text evidence="1">The sequence shown here is derived from an EMBL/GenBank/DDBJ whole genome shotgun (WGS) entry which is preliminary data.</text>
</comment>
<protein>
    <submittedName>
        <fullName evidence="1">Uncharacterized protein</fullName>
    </submittedName>
</protein>
<evidence type="ECO:0000313" key="2">
    <source>
        <dbReference type="Proteomes" id="UP000826656"/>
    </source>
</evidence>
<proteinExistence type="predicted"/>
<organism evidence="1 2">
    <name type="scientific">Solanum tuberosum</name>
    <name type="common">Potato</name>
    <dbReference type="NCBI Taxonomy" id="4113"/>
    <lineage>
        <taxon>Eukaryota</taxon>
        <taxon>Viridiplantae</taxon>
        <taxon>Streptophyta</taxon>
        <taxon>Embryophyta</taxon>
        <taxon>Tracheophyta</taxon>
        <taxon>Spermatophyta</taxon>
        <taxon>Magnoliopsida</taxon>
        <taxon>eudicotyledons</taxon>
        <taxon>Gunneridae</taxon>
        <taxon>Pentapetalae</taxon>
        <taxon>asterids</taxon>
        <taxon>lamiids</taxon>
        <taxon>Solanales</taxon>
        <taxon>Solanaceae</taxon>
        <taxon>Solanoideae</taxon>
        <taxon>Solaneae</taxon>
        <taxon>Solanum</taxon>
    </lineage>
</organism>
<gene>
    <name evidence="1" type="ORF">KY290_001162</name>
</gene>
<dbReference type="Proteomes" id="UP000826656">
    <property type="component" value="Unassembled WGS sequence"/>
</dbReference>
<dbReference type="EMBL" id="JAIVGD010000001">
    <property type="protein sequence ID" value="KAH0781564.1"/>
    <property type="molecule type" value="Genomic_DNA"/>
</dbReference>
<accession>A0ABQ7WLH8</accession>
<evidence type="ECO:0000313" key="1">
    <source>
        <dbReference type="EMBL" id="KAH0781564.1"/>
    </source>
</evidence>
<name>A0ABQ7WLH8_SOLTU</name>
<reference evidence="1 2" key="1">
    <citation type="journal article" date="2021" name="bioRxiv">
        <title>Chromosome-scale and haplotype-resolved genome assembly of a tetraploid potato cultivar.</title>
        <authorList>
            <person name="Sun H."/>
            <person name="Jiao W.-B."/>
            <person name="Krause K."/>
            <person name="Campoy J.A."/>
            <person name="Goel M."/>
            <person name="Folz-Donahue K."/>
            <person name="Kukat C."/>
            <person name="Huettel B."/>
            <person name="Schneeberger K."/>
        </authorList>
    </citation>
    <scope>NUCLEOTIDE SEQUENCE [LARGE SCALE GENOMIC DNA]</scope>
    <source>
        <strain evidence="1">SolTubOtavaFocal</strain>
        <tissue evidence="1">Leaves</tissue>
    </source>
</reference>